<evidence type="ECO:0000313" key="1">
    <source>
        <dbReference type="EMBL" id="KAK3007767.1"/>
    </source>
</evidence>
<dbReference type="AlphaFoldDB" id="A0AA88VFK7"/>
<name>A0AA88VFK7_9ASTE</name>
<sequence>MSPEVQCSCVVCCGCHLRCLETPEPDSGFRARLAYFGHPLPPFALSNASVLRTGTATARVCTLLHSACKGKYSRQAQRYEEKVGKDLDIKKIVLSNHVYIGVDMCAATACKYERNVLSYYEIKGVSKELQLATATGQAKDILVPVGALDPVGLFKLCSLKVAVRISKEMRMDGNPDLTSTTLGLEDFNLGKNEEHAGNRLEKGANMEIITQVDAAVDMN</sequence>
<comment type="caution">
    <text evidence="1">The sequence shown here is derived from an EMBL/GenBank/DDBJ whole genome shotgun (WGS) entry which is preliminary data.</text>
</comment>
<proteinExistence type="predicted"/>
<gene>
    <name evidence="1" type="ORF">RJ639_015454</name>
</gene>
<organism evidence="1 2">
    <name type="scientific">Escallonia herrerae</name>
    <dbReference type="NCBI Taxonomy" id="1293975"/>
    <lineage>
        <taxon>Eukaryota</taxon>
        <taxon>Viridiplantae</taxon>
        <taxon>Streptophyta</taxon>
        <taxon>Embryophyta</taxon>
        <taxon>Tracheophyta</taxon>
        <taxon>Spermatophyta</taxon>
        <taxon>Magnoliopsida</taxon>
        <taxon>eudicotyledons</taxon>
        <taxon>Gunneridae</taxon>
        <taxon>Pentapetalae</taxon>
        <taxon>asterids</taxon>
        <taxon>campanulids</taxon>
        <taxon>Escalloniales</taxon>
        <taxon>Escalloniaceae</taxon>
        <taxon>Escallonia</taxon>
    </lineage>
</organism>
<dbReference type="EMBL" id="JAVXUP010001826">
    <property type="protein sequence ID" value="KAK3007767.1"/>
    <property type="molecule type" value="Genomic_DNA"/>
</dbReference>
<keyword evidence="2" id="KW-1185">Reference proteome</keyword>
<dbReference type="Proteomes" id="UP001188597">
    <property type="component" value="Unassembled WGS sequence"/>
</dbReference>
<reference evidence="1" key="1">
    <citation type="submission" date="2022-12" db="EMBL/GenBank/DDBJ databases">
        <title>Draft genome assemblies for two species of Escallonia (Escalloniales).</title>
        <authorList>
            <person name="Chanderbali A."/>
            <person name="Dervinis C."/>
            <person name="Anghel I."/>
            <person name="Soltis D."/>
            <person name="Soltis P."/>
            <person name="Zapata F."/>
        </authorList>
    </citation>
    <scope>NUCLEOTIDE SEQUENCE</scope>
    <source>
        <strain evidence="1">UCBG64.0493</strain>
        <tissue evidence="1">Leaf</tissue>
    </source>
</reference>
<protein>
    <submittedName>
        <fullName evidence="1">Uncharacterized protein</fullName>
    </submittedName>
</protein>
<evidence type="ECO:0000313" key="2">
    <source>
        <dbReference type="Proteomes" id="UP001188597"/>
    </source>
</evidence>
<accession>A0AA88VFK7</accession>